<evidence type="ECO:0000313" key="1">
    <source>
        <dbReference type="EnsemblPlants" id="MELO3C033744.2.1"/>
    </source>
</evidence>
<reference evidence="1" key="1">
    <citation type="submission" date="2023-03" db="UniProtKB">
        <authorList>
            <consortium name="EnsemblPlants"/>
        </authorList>
    </citation>
    <scope>IDENTIFICATION</scope>
</reference>
<organism evidence="1">
    <name type="scientific">Cucumis melo</name>
    <name type="common">Muskmelon</name>
    <dbReference type="NCBI Taxonomy" id="3656"/>
    <lineage>
        <taxon>Eukaryota</taxon>
        <taxon>Viridiplantae</taxon>
        <taxon>Streptophyta</taxon>
        <taxon>Embryophyta</taxon>
        <taxon>Tracheophyta</taxon>
        <taxon>Spermatophyta</taxon>
        <taxon>Magnoliopsida</taxon>
        <taxon>eudicotyledons</taxon>
        <taxon>Gunneridae</taxon>
        <taxon>Pentapetalae</taxon>
        <taxon>rosids</taxon>
        <taxon>fabids</taxon>
        <taxon>Cucurbitales</taxon>
        <taxon>Cucurbitaceae</taxon>
        <taxon>Benincaseae</taxon>
        <taxon>Cucumis</taxon>
    </lineage>
</organism>
<name>A0A9I9EHA7_CUCME</name>
<protein>
    <submittedName>
        <fullName evidence="1">Uncharacterized protein</fullName>
    </submittedName>
</protein>
<dbReference type="EnsemblPlants" id="MELO3C033744.2.1">
    <property type="protein sequence ID" value="MELO3C033744.2.1"/>
    <property type="gene ID" value="MELO3C033744.2"/>
</dbReference>
<dbReference type="AlphaFoldDB" id="A0A9I9EHA7"/>
<proteinExistence type="predicted"/>
<accession>A0A9I9EHA7</accession>
<dbReference type="Gramene" id="MELO3C033744.2.1">
    <property type="protein sequence ID" value="MELO3C033744.2.1"/>
    <property type="gene ID" value="MELO3C033744.2"/>
</dbReference>
<sequence>MHQTCVDHVTSKKGQINFKKHIISDAVHSASRTTSEI</sequence>